<dbReference type="EMBL" id="BRXY01000581">
    <property type="protein sequence ID" value="GMI01514.1"/>
    <property type="molecule type" value="Genomic_DNA"/>
</dbReference>
<dbReference type="Pfam" id="PF01764">
    <property type="entry name" value="Lipase_3"/>
    <property type="match status" value="1"/>
</dbReference>
<reference evidence="3" key="1">
    <citation type="journal article" date="2023" name="Commun. Biol.">
        <title>Genome analysis of Parmales, the sister group of diatoms, reveals the evolutionary specialization of diatoms from phago-mixotrophs to photoautotrophs.</title>
        <authorList>
            <person name="Ban H."/>
            <person name="Sato S."/>
            <person name="Yoshikawa S."/>
            <person name="Yamada K."/>
            <person name="Nakamura Y."/>
            <person name="Ichinomiya M."/>
            <person name="Sato N."/>
            <person name="Blanc-Mathieu R."/>
            <person name="Endo H."/>
            <person name="Kuwata A."/>
            <person name="Ogata H."/>
        </authorList>
    </citation>
    <scope>NUCLEOTIDE SEQUENCE [LARGE SCALE GENOMIC DNA]</scope>
    <source>
        <strain evidence="3">NIES 3701</strain>
    </source>
</reference>
<name>A0A9W7CB88_9STRA</name>
<sequence length="489" mass="52105">MNQRKVISAIIATVVIVAIIVATTLTSSNKTSEDVSMIQEFSANGQITGSSLPGTPTDLGDATFGVYFKRDKDTEVITFELTVSAKDNSNDDLLLASVKDGKFSMWTSGDITQYTDDAGFSGLTDVGSGANKLFDCDDNVVDLDSWKEQYSVSRSGNVVTLNLGAGGTVYFNLNSGNIPETVVWGDVTGSISDFKQDTSLFGSLGKAVPSSYHCLQSIADIAVDASGLAEVDQAAAESLASTLTRRALRNEALPESQRRLSSSLDSQLMAMSAAAYNTNSCGSSGWTPWFALQNSNAYAQICWKSGNTCTIAMRGSDDGSDWWSNIFGNMGTSTVGGVSVPSGFKDQYELLKSSPTWSSWNWARASTYCSGGVYLTGHSLGAAMASMHALDAGLSNLITFASPAVGAKNQYCASGKRYYIDTSWGSDPVPGLPPWMSHTSTGMELEGSFSWFSRTYNLRNNGCGNQGGGGVNPLMHASSQYQWYLDKLT</sequence>
<dbReference type="GO" id="GO:0006629">
    <property type="term" value="P:lipid metabolic process"/>
    <property type="evidence" value="ECO:0007669"/>
    <property type="project" value="InterPro"/>
</dbReference>
<protein>
    <recommendedName>
        <fullName evidence="1">Fungal lipase-type domain-containing protein</fullName>
    </recommendedName>
</protein>
<evidence type="ECO:0000313" key="3">
    <source>
        <dbReference type="Proteomes" id="UP001165085"/>
    </source>
</evidence>
<dbReference type="Proteomes" id="UP001165085">
    <property type="component" value="Unassembled WGS sequence"/>
</dbReference>
<dbReference type="SUPFAM" id="SSF53474">
    <property type="entry name" value="alpha/beta-Hydrolases"/>
    <property type="match status" value="1"/>
</dbReference>
<dbReference type="PANTHER" id="PTHR45856:SF24">
    <property type="entry name" value="FUNGAL LIPASE-LIKE DOMAIN-CONTAINING PROTEIN"/>
    <property type="match status" value="1"/>
</dbReference>
<evidence type="ECO:0000313" key="2">
    <source>
        <dbReference type="EMBL" id="GMI01514.1"/>
    </source>
</evidence>
<dbReference type="Gene3D" id="3.40.50.1820">
    <property type="entry name" value="alpha/beta hydrolase"/>
    <property type="match status" value="1"/>
</dbReference>
<dbReference type="InterPro" id="IPR029058">
    <property type="entry name" value="AB_hydrolase_fold"/>
</dbReference>
<dbReference type="InterPro" id="IPR051218">
    <property type="entry name" value="Sec_MonoDiacylglyc_Lipase"/>
</dbReference>
<dbReference type="OrthoDB" id="438440at2759"/>
<dbReference type="AlphaFoldDB" id="A0A9W7CB88"/>
<dbReference type="InterPro" id="IPR002921">
    <property type="entry name" value="Fungal_lipase-type"/>
</dbReference>
<evidence type="ECO:0000259" key="1">
    <source>
        <dbReference type="Pfam" id="PF01764"/>
    </source>
</evidence>
<proteinExistence type="predicted"/>
<organism evidence="2 3">
    <name type="scientific">Triparma strigata</name>
    <dbReference type="NCBI Taxonomy" id="1606541"/>
    <lineage>
        <taxon>Eukaryota</taxon>
        <taxon>Sar</taxon>
        <taxon>Stramenopiles</taxon>
        <taxon>Ochrophyta</taxon>
        <taxon>Bolidophyceae</taxon>
        <taxon>Parmales</taxon>
        <taxon>Triparmaceae</taxon>
        <taxon>Triparma</taxon>
    </lineage>
</organism>
<accession>A0A9W7CB88</accession>
<feature type="domain" description="Fungal lipase-type" evidence="1">
    <location>
        <begin position="311"/>
        <end position="435"/>
    </location>
</feature>
<comment type="caution">
    <text evidence="2">The sequence shown here is derived from an EMBL/GenBank/DDBJ whole genome shotgun (WGS) entry which is preliminary data.</text>
</comment>
<keyword evidence="3" id="KW-1185">Reference proteome</keyword>
<dbReference type="CDD" id="cd00519">
    <property type="entry name" value="Lipase_3"/>
    <property type="match status" value="1"/>
</dbReference>
<gene>
    <name evidence="2" type="ORF">TrST_g13463</name>
</gene>
<dbReference type="PANTHER" id="PTHR45856">
    <property type="entry name" value="ALPHA/BETA-HYDROLASES SUPERFAMILY PROTEIN"/>
    <property type="match status" value="1"/>
</dbReference>